<dbReference type="Pfam" id="PF17910">
    <property type="entry name" value="FeoB_Cyto"/>
    <property type="match status" value="1"/>
</dbReference>
<dbReference type="InterPro" id="IPR005225">
    <property type="entry name" value="Small_GTP-bd"/>
</dbReference>
<dbReference type="InterPro" id="IPR041069">
    <property type="entry name" value="FeoB_Cyto"/>
</dbReference>
<feature type="binding site" evidence="14">
    <location>
        <begin position="35"/>
        <end position="39"/>
    </location>
    <ligand>
        <name>GTP</name>
        <dbReference type="ChEBI" id="CHEBI:37565"/>
        <label>2</label>
    </ligand>
</feature>
<feature type="binding site" evidence="15">
    <location>
        <position position="24"/>
    </location>
    <ligand>
        <name>Mg(2+)</name>
        <dbReference type="ChEBI" id="CHEBI:18420"/>
        <label>2</label>
    </ligand>
</feature>
<dbReference type="Gene3D" id="1.10.287.1770">
    <property type="match status" value="1"/>
</dbReference>
<dbReference type="AlphaFoldDB" id="A0A2D3TC59"/>
<accession>A0A2D3TC59</accession>
<evidence type="ECO:0000256" key="8">
    <source>
        <dbReference type="ARBA" id="ARBA00022989"/>
    </source>
</evidence>
<feature type="binding site" evidence="15">
    <location>
        <position position="21"/>
    </location>
    <ligand>
        <name>Mg(2+)</name>
        <dbReference type="ChEBI" id="CHEBI:18420"/>
        <label>2</label>
    </ligand>
</feature>
<feature type="transmembrane region" description="Helical" evidence="16">
    <location>
        <begin position="394"/>
        <end position="416"/>
    </location>
</feature>
<dbReference type="Pfam" id="PF07670">
    <property type="entry name" value="Gate"/>
    <property type="match status" value="2"/>
</dbReference>
<evidence type="ECO:0000256" key="4">
    <source>
        <dbReference type="ARBA" id="ARBA00022496"/>
    </source>
</evidence>
<dbReference type="Gene3D" id="3.40.50.300">
    <property type="entry name" value="P-loop containing nucleotide triphosphate hydrolases"/>
    <property type="match status" value="1"/>
</dbReference>
<keyword evidence="9 16" id="KW-0408">Iron</keyword>
<dbReference type="NCBIfam" id="NF007105">
    <property type="entry name" value="PRK09554.1"/>
    <property type="match status" value="1"/>
</dbReference>
<dbReference type="GO" id="GO:0005525">
    <property type="term" value="F:GTP binding"/>
    <property type="evidence" value="ECO:0007669"/>
    <property type="project" value="UniProtKB-KW"/>
</dbReference>
<feature type="binding site" evidence="15">
    <location>
        <position position="25"/>
    </location>
    <ligand>
        <name>Mg(2+)</name>
        <dbReference type="ChEBI" id="CHEBI:18420"/>
        <label>2</label>
    </ligand>
</feature>
<evidence type="ECO:0000256" key="6">
    <source>
        <dbReference type="ARBA" id="ARBA00022692"/>
    </source>
</evidence>
<evidence type="ECO:0000256" key="12">
    <source>
        <dbReference type="ARBA" id="ARBA00023136"/>
    </source>
</evidence>
<feature type="transmembrane region" description="Helical" evidence="16">
    <location>
        <begin position="428"/>
        <end position="454"/>
    </location>
</feature>
<evidence type="ECO:0000256" key="5">
    <source>
        <dbReference type="ARBA" id="ARBA00022519"/>
    </source>
</evidence>
<evidence type="ECO:0000313" key="19">
    <source>
        <dbReference type="Proteomes" id="UP000229055"/>
    </source>
</evidence>
<evidence type="ECO:0000256" key="16">
    <source>
        <dbReference type="RuleBase" id="RU362098"/>
    </source>
</evidence>
<dbReference type="NCBIfam" id="TIGR00437">
    <property type="entry name" value="feoB"/>
    <property type="match status" value="1"/>
</dbReference>
<dbReference type="EMBL" id="CP017613">
    <property type="protein sequence ID" value="ATW33378.1"/>
    <property type="molecule type" value="Genomic_DNA"/>
</dbReference>
<dbReference type="GO" id="GO:0046872">
    <property type="term" value="F:metal ion binding"/>
    <property type="evidence" value="ECO:0007669"/>
    <property type="project" value="UniProtKB-KW"/>
</dbReference>
<comment type="similarity">
    <text evidence="16">Belongs to the TRAFAC class TrmE-Era-EngA-EngB-Septin-like GTPase superfamily. FeoB GTPase (TC 9.A.8) family.</text>
</comment>
<keyword evidence="7 14" id="KW-0547">Nucleotide-binding</keyword>
<keyword evidence="6 16" id="KW-0812">Transmembrane</keyword>
<feature type="transmembrane region" description="Helical" evidence="16">
    <location>
        <begin position="289"/>
        <end position="311"/>
    </location>
</feature>
<dbReference type="SUPFAM" id="SSF52540">
    <property type="entry name" value="P-loop containing nucleoside triphosphate hydrolases"/>
    <property type="match status" value="1"/>
</dbReference>
<feature type="domain" description="FeoB-type G" evidence="17">
    <location>
        <begin position="3"/>
        <end position="169"/>
    </location>
</feature>
<evidence type="ECO:0000256" key="10">
    <source>
        <dbReference type="ARBA" id="ARBA00023065"/>
    </source>
</evidence>
<keyword evidence="11 14" id="KW-0342">GTP-binding</keyword>
<comment type="subcellular location">
    <subcellularLocation>
        <location evidence="1 16">Cell inner membrane</location>
        <topology evidence="1 16">Multi-pass membrane protein</topology>
    </subcellularLocation>
</comment>
<dbReference type="InterPro" id="IPR003373">
    <property type="entry name" value="Fe2_transport_prot-B"/>
</dbReference>
<dbReference type="PRINTS" id="PR00326">
    <property type="entry name" value="GTP1OBG"/>
</dbReference>
<reference evidence="19" key="2">
    <citation type="submission" date="2017-11" db="EMBL/GenBank/DDBJ databases">
        <title>PacBio sequencing of new strain of the secondary endosymbiont Candidatus Hamiltonella defensa.</title>
        <authorList>
            <person name="Strand M.R."/>
            <person name="Oliver K."/>
        </authorList>
    </citation>
    <scope>NUCLEOTIDE SEQUENCE [LARGE SCALE GENOMIC DNA]</scope>
    <source>
        <strain evidence="19">ZA17</strain>
    </source>
</reference>
<dbReference type="InterPro" id="IPR050860">
    <property type="entry name" value="FeoB_GTPase"/>
</dbReference>
<feature type="binding site" evidence="14">
    <location>
        <begin position="56"/>
        <end position="59"/>
    </location>
    <ligand>
        <name>GTP</name>
        <dbReference type="ChEBI" id="CHEBI:37565"/>
        <label>3</label>
    </ligand>
</feature>
<dbReference type="InterPro" id="IPR030389">
    <property type="entry name" value="G_FEOB_dom"/>
</dbReference>
<gene>
    <name evidence="18" type="ORF">BJP43_02785</name>
</gene>
<evidence type="ECO:0000256" key="15">
    <source>
        <dbReference type="PIRSR" id="PIRSR603373-2"/>
    </source>
</evidence>
<keyword evidence="3" id="KW-1003">Cell membrane</keyword>
<sequence length="762" mass="84361">MKKLTIGLIGNPNTGKTTLFNQLTGAHQRVGNWAGVTVERKEGEFNTSEYQVTLVDLPGIYSLTTISEQTSLDEKIASEYILDNKADLLINVIDASNLERNLYLTLQLLEWEIPCILALNMLDIAQNQHIDIDIATLSTQLGCPVVPLISTQASGIKELKHTINSFQSDGRQIKKKDDLVKYPSCLISALNQLIEMIPHDKIPEQKRRWLALQMLEGDIYSISQAKKSGTFEAELNKILEQNRHNDSDVVIANARYQSIKSITDAVIRTEQLSGHRTTEVLDRFILHRWLGVPLFLFVMYLMFILAINVGGAFQPLFDIGSSAFFIKGTQWLGYQLHFPDWLTVFLAQGIGGGINTMLPLVPQIAMMYLFLSFLEDSGYMARAAFVMDRFMQLIGLPGKSFVPLIVGFGCNVPSIMGARTLEAPRERLITIMMAPFMSCGARLAIFAVFSAAFFGKSGASVVFSLYLLGIAAAILTGLLLKYTLVQGEASPFIMELPIYHVPHLKTLLLQTWQRLKGFVIRAGKIIIMASILIGGLNSFSLSGRTVDNINDSALASVSKELTPLLEPLGIKPDHWQATVGLIAGAMAKEVVVGTLNTLYTAERIHNEPFDPNDFHLLDELAGAIDETWEGLRHSINSNVLSNPIKASQGDGEMTQGSMGVMSQKFGSDIAAYSYLIFVLLYVPCASVMGAIARETHRGWMIFSILWGLNLAWSFSTLFYQIATFSQDPKRSTLTIMALFVINGLIILGLRRYPLFAKPTNVS</sequence>
<proteinExistence type="inferred from homology"/>
<dbReference type="GO" id="GO:0005886">
    <property type="term" value="C:plasma membrane"/>
    <property type="evidence" value="ECO:0007669"/>
    <property type="project" value="UniProtKB-SubCell"/>
</dbReference>
<keyword evidence="15" id="KW-0460">Magnesium</keyword>
<keyword evidence="15" id="KW-0479">Metal-binding</keyword>
<keyword evidence="8 16" id="KW-1133">Transmembrane helix</keyword>
<keyword evidence="5" id="KW-0997">Cell inner membrane</keyword>
<dbReference type="Pfam" id="PF02421">
    <property type="entry name" value="FeoB_N"/>
    <property type="match status" value="1"/>
</dbReference>
<evidence type="ECO:0000259" key="17">
    <source>
        <dbReference type="PROSITE" id="PS51711"/>
    </source>
</evidence>
<feature type="binding site" evidence="14">
    <location>
        <begin position="120"/>
        <end position="123"/>
    </location>
    <ligand>
        <name>GTP</name>
        <dbReference type="ChEBI" id="CHEBI:37565"/>
        <label>1</label>
    </ligand>
</feature>
<evidence type="ECO:0000256" key="14">
    <source>
        <dbReference type="PIRSR" id="PIRSR603373-1"/>
    </source>
</evidence>
<dbReference type="PROSITE" id="PS51711">
    <property type="entry name" value="G_FEOB"/>
    <property type="match status" value="1"/>
</dbReference>
<feature type="transmembrane region" description="Helical" evidence="16">
    <location>
        <begin position="460"/>
        <end position="480"/>
    </location>
</feature>
<evidence type="ECO:0000256" key="3">
    <source>
        <dbReference type="ARBA" id="ARBA00022475"/>
    </source>
</evidence>
<reference evidence="19" key="1">
    <citation type="submission" date="2016-10" db="EMBL/GenBank/DDBJ databases">
        <authorList>
            <person name="Chevignon G."/>
        </authorList>
    </citation>
    <scope>NUCLEOTIDE SEQUENCE [LARGE SCALE GENOMIC DNA]</scope>
    <source>
        <strain evidence="19">ZA17</strain>
    </source>
</reference>
<name>A0A2D3TC59_9ENTR</name>
<feature type="binding site" evidence="14">
    <location>
        <begin position="10"/>
        <end position="17"/>
    </location>
    <ligand>
        <name>GTP</name>
        <dbReference type="ChEBI" id="CHEBI:37565"/>
        <label>1</label>
    </ligand>
</feature>
<dbReference type="GO" id="GO:0015093">
    <property type="term" value="F:ferrous iron transmembrane transporter activity"/>
    <property type="evidence" value="ECO:0007669"/>
    <property type="project" value="UniProtKB-UniRule"/>
</dbReference>
<dbReference type="Proteomes" id="UP000229055">
    <property type="component" value="Chromosome"/>
</dbReference>
<feature type="transmembrane region" description="Helical" evidence="16">
    <location>
        <begin position="699"/>
        <end position="719"/>
    </location>
</feature>
<dbReference type="PANTHER" id="PTHR43185">
    <property type="entry name" value="FERROUS IRON TRANSPORT PROTEIN B"/>
    <property type="match status" value="1"/>
</dbReference>
<keyword evidence="4 16" id="KW-0410">Iron transport</keyword>
<evidence type="ECO:0000256" key="9">
    <source>
        <dbReference type="ARBA" id="ARBA00023004"/>
    </source>
</evidence>
<keyword evidence="12 16" id="KW-0472">Membrane</keyword>
<dbReference type="FunFam" id="3.40.50.300:FF:000426">
    <property type="entry name" value="Ferrous iron transport protein B"/>
    <property type="match status" value="1"/>
</dbReference>
<feature type="transmembrane region" description="Helical" evidence="16">
    <location>
        <begin position="518"/>
        <end position="536"/>
    </location>
</feature>
<dbReference type="Pfam" id="PF07664">
    <property type="entry name" value="FeoB_C"/>
    <property type="match status" value="1"/>
</dbReference>
<feature type="transmembrane region" description="Helical" evidence="16">
    <location>
        <begin position="671"/>
        <end position="692"/>
    </location>
</feature>
<dbReference type="PANTHER" id="PTHR43185:SF1">
    <property type="entry name" value="FE(2+) TRANSPORTER FEOB"/>
    <property type="match status" value="1"/>
</dbReference>
<dbReference type="InterPro" id="IPR011640">
    <property type="entry name" value="Fe2_transport_prot_B_C"/>
</dbReference>
<dbReference type="InterPro" id="IPR011642">
    <property type="entry name" value="Gate_dom"/>
</dbReference>
<protein>
    <recommendedName>
        <fullName evidence="13 16">Ferrous iron transport protein B</fullName>
    </recommendedName>
</protein>
<keyword evidence="2 16" id="KW-0813">Transport</keyword>
<dbReference type="InterPro" id="IPR027417">
    <property type="entry name" value="P-loop_NTPase"/>
</dbReference>
<feature type="transmembrane region" description="Helical" evidence="16">
    <location>
        <begin position="357"/>
        <end position="374"/>
    </location>
</feature>
<evidence type="ECO:0000256" key="1">
    <source>
        <dbReference type="ARBA" id="ARBA00004429"/>
    </source>
</evidence>
<evidence type="ECO:0000256" key="7">
    <source>
        <dbReference type="ARBA" id="ARBA00022741"/>
    </source>
</evidence>
<organism evidence="18 19">
    <name type="scientific">Candidatus Williamhamiltonella defendens</name>
    <dbReference type="NCBI Taxonomy" id="138072"/>
    <lineage>
        <taxon>Bacteria</taxon>
        <taxon>Pseudomonadati</taxon>
        <taxon>Pseudomonadota</taxon>
        <taxon>Gammaproteobacteria</taxon>
        <taxon>Enterobacterales</taxon>
        <taxon>Enterobacteriaceae</taxon>
        <taxon>aphid secondary symbionts</taxon>
        <taxon>Candidatus Williamhamiltonella</taxon>
    </lineage>
</organism>
<evidence type="ECO:0000256" key="11">
    <source>
        <dbReference type="ARBA" id="ARBA00023134"/>
    </source>
</evidence>
<evidence type="ECO:0000256" key="13">
    <source>
        <dbReference type="NCBIfam" id="TIGR00437"/>
    </source>
</evidence>
<dbReference type="InterPro" id="IPR006073">
    <property type="entry name" value="GTP-bd"/>
</dbReference>
<evidence type="ECO:0000313" key="18">
    <source>
        <dbReference type="EMBL" id="ATW33378.1"/>
    </source>
</evidence>
<comment type="function">
    <text evidence="16">Probable transporter of a GTP-driven Fe(2+) uptake system.</text>
</comment>
<keyword evidence="10" id="KW-0406">Ion transport</keyword>
<dbReference type="NCBIfam" id="TIGR00231">
    <property type="entry name" value="small_GTP"/>
    <property type="match status" value="1"/>
</dbReference>
<evidence type="ECO:0000256" key="2">
    <source>
        <dbReference type="ARBA" id="ARBA00022448"/>
    </source>
</evidence>
<dbReference type="CDD" id="cd01879">
    <property type="entry name" value="FeoB"/>
    <property type="match status" value="1"/>
</dbReference>
<feature type="transmembrane region" description="Helical" evidence="16">
    <location>
        <begin position="731"/>
        <end position="749"/>
    </location>
</feature>